<reference evidence="1 2" key="1">
    <citation type="submission" date="2019-09" db="EMBL/GenBank/DDBJ databases">
        <title>Genome sequence of Hymenobacter sp. M3.</title>
        <authorList>
            <person name="Srinivasan S."/>
        </authorList>
    </citation>
    <scope>NUCLEOTIDE SEQUENCE [LARGE SCALE GENOMIC DNA]</scope>
    <source>
        <strain evidence="1 2">M3</strain>
    </source>
</reference>
<sequence length="310" mass="33715">MIRLSPLLRQLPWLCLLLMAACTAPRSVIHSGKVTPRGQFKAGGNLGFNVGTSSIGKITGAVKSLAEQAITQDTVNYRPALDKVQEAALAYVLDPTVATSDLYVRYGVVDRLDVGYKYSFGAHSFDAMYQFMGPTGTPEKPGGPANANYGSVGLQFSTQRAKLPNIPFLDDAQTLLGFTAKRIDLLVPVVFSHSFGNEEEIGNVSYGLAYSRSFVKYGFEPGKIFSYVPGSTTVTEKIPSLLAKKSYGALGGFVNLKLGYRYAYFLPALAIYYQNYGTYKLLNNKEAKLKGVTIIPSLGVQFRIPAGKNR</sequence>
<evidence type="ECO:0000313" key="2">
    <source>
        <dbReference type="Proteomes" id="UP000326380"/>
    </source>
</evidence>
<dbReference type="AlphaFoldDB" id="A0A7L4ZX60"/>
<name>A0A7L4ZX60_9BACT</name>
<dbReference type="EMBL" id="VTWU01000004">
    <property type="protein sequence ID" value="KAA9332237.1"/>
    <property type="molecule type" value="Genomic_DNA"/>
</dbReference>
<gene>
    <name evidence="1" type="ORF">F0P96_12200</name>
</gene>
<dbReference type="RefSeq" id="WP_151079178.1">
    <property type="nucleotide sequence ID" value="NZ_CP047647.1"/>
</dbReference>
<keyword evidence="2" id="KW-1185">Reference proteome</keyword>
<proteinExistence type="predicted"/>
<dbReference type="Proteomes" id="UP000326380">
    <property type="component" value="Unassembled WGS sequence"/>
</dbReference>
<comment type="caution">
    <text evidence="1">The sequence shown here is derived from an EMBL/GenBank/DDBJ whole genome shotgun (WGS) entry which is preliminary data.</text>
</comment>
<evidence type="ECO:0000313" key="1">
    <source>
        <dbReference type="EMBL" id="KAA9332237.1"/>
    </source>
</evidence>
<accession>A0A7L4ZX60</accession>
<dbReference type="PROSITE" id="PS51257">
    <property type="entry name" value="PROKAR_LIPOPROTEIN"/>
    <property type="match status" value="1"/>
</dbReference>
<organism evidence="1 2">
    <name type="scientific">Hymenobacter busanensis</name>
    <dbReference type="NCBI Taxonomy" id="2607656"/>
    <lineage>
        <taxon>Bacteria</taxon>
        <taxon>Pseudomonadati</taxon>
        <taxon>Bacteroidota</taxon>
        <taxon>Cytophagia</taxon>
        <taxon>Cytophagales</taxon>
        <taxon>Hymenobacteraceae</taxon>
        <taxon>Hymenobacter</taxon>
    </lineage>
</organism>
<protein>
    <submittedName>
        <fullName evidence="1">Uncharacterized protein</fullName>
    </submittedName>
</protein>